<dbReference type="Pfam" id="PF21203">
    <property type="entry name" value="ECM10"/>
    <property type="match status" value="1"/>
</dbReference>
<reference evidence="2 3" key="2">
    <citation type="journal article" date="2012" name="PLoS Pathog.">
        <title>Diverse lifestyles and strategies of plant pathogenesis encoded in the genomes of eighteen Dothideomycetes fungi.</title>
        <authorList>
            <person name="Ohm R.A."/>
            <person name="Feau N."/>
            <person name="Henrissat B."/>
            <person name="Schoch C.L."/>
            <person name="Horwitz B.A."/>
            <person name="Barry K.W."/>
            <person name="Condon B.J."/>
            <person name="Copeland A.C."/>
            <person name="Dhillon B."/>
            <person name="Glaser F."/>
            <person name="Hesse C.N."/>
            <person name="Kosti I."/>
            <person name="LaButti K."/>
            <person name="Lindquist E.A."/>
            <person name="Lucas S."/>
            <person name="Salamov A.A."/>
            <person name="Bradshaw R.E."/>
            <person name="Ciuffetti L."/>
            <person name="Hamelin R.C."/>
            <person name="Kema G.H.J."/>
            <person name="Lawrence C."/>
            <person name="Scott J.A."/>
            <person name="Spatafora J.W."/>
            <person name="Turgeon B.G."/>
            <person name="de Wit P.J.G.M."/>
            <person name="Zhong S."/>
            <person name="Goodwin S.B."/>
            <person name="Grigoriev I.V."/>
        </authorList>
    </citation>
    <scope>NUCLEOTIDE SEQUENCE [LARGE SCALE GENOMIC DNA]</scope>
    <source>
        <strain evidence="3">NZE10 / CBS 128990</strain>
    </source>
</reference>
<evidence type="ECO:0000313" key="2">
    <source>
        <dbReference type="EMBL" id="EME41408.1"/>
    </source>
</evidence>
<sequence length="192" mass="20775">MKPQLFFSLALTFFASLANAAEQQRNIDIFAWPLSASKPQTLAKVSFNSTDASIKSHTAPTIPTDEKIVRLGFYHSSGQWSGIATSASNFAPERSQKLELLVRPDGALYHIGFKASDGNPAEPSKDKKDGGVSVEVVKIRPGPTPQLNKPIVVSADGTVGGKEPEKTFLQKYWWAIGLFLLFQVVLSGGKGQ</sequence>
<dbReference type="OMA" id="ADIFYWP"/>
<dbReference type="AlphaFoldDB" id="N1PFL9"/>
<organism evidence="2 3">
    <name type="scientific">Dothistroma septosporum (strain NZE10 / CBS 128990)</name>
    <name type="common">Red band needle blight fungus</name>
    <name type="synonym">Mycosphaerella pini</name>
    <dbReference type="NCBI Taxonomy" id="675120"/>
    <lineage>
        <taxon>Eukaryota</taxon>
        <taxon>Fungi</taxon>
        <taxon>Dikarya</taxon>
        <taxon>Ascomycota</taxon>
        <taxon>Pezizomycotina</taxon>
        <taxon>Dothideomycetes</taxon>
        <taxon>Dothideomycetidae</taxon>
        <taxon>Mycosphaerellales</taxon>
        <taxon>Mycosphaerellaceae</taxon>
        <taxon>Dothistroma</taxon>
    </lineage>
</organism>
<evidence type="ECO:0000313" key="3">
    <source>
        <dbReference type="Proteomes" id="UP000016933"/>
    </source>
</evidence>
<dbReference type="OrthoDB" id="1894652at2759"/>
<dbReference type="HOGENOM" id="CLU_071095_0_0_1"/>
<feature type="chain" id="PRO_5004109358" evidence="1">
    <location>
        <begin position="21"/>
        <end position="192"/>
    </location>
</feature>
<reference evidence="3" key="1">
    <citation type="journal article" date="2012" name="PLoS Genet.">
        <title>The genomes of the fungal plant pathogens Cladosporium fulvum and Dothistroma septosporum reveal adaptation to different hosts and lifestyles but also signatures of common ancestry.</title>
        <authorList>
            <person name="de Wit P.J.G.M."/>
            <person name="van der Burgt A."/>
            <person name="Oekmen B."/>
            <person name="Stergiopoulos I."/>
            <person name="Abd-Elsalam K.A."/>
            <person name="Aerts A.L."/>
            <person name="Bahkali A.H."/>
            <person name="Beenen H.G."/>
            <person name="Chettri P."/>
            <person name="Cox M.P."/>
            <person name="Datema E."/>
            <person name="de Vries R.P."/>
            <person name="Dhillon B."/>
            <person name="Ganley A.R."/>
            <person name="Griffiths S.A."/>
            <person name="Guo Y."/>
            <person name="Hamelin R.C."/>
            <person name="Henrissat B."/>
            <person name="Kabir M.S."/>
            <person name="Jashni M.K."/>
            <person name="Kema G."/>
            <person name="Klaubauf S."/>
            <person name="Lapidus A."/>
            <person name="Levasseur A."/>
            <person name="Lindquist E."/>
            <person name="Mehrabi R."/>
            <person name="Ohm R.A."/>
            <person name="Owen T.J."/>
            <person name="Salamov A."/>
            <person name="Schwelm A."/>
            <person name="Schijlen E."/>
            <person name="Sun H."/>
            <person name="van den Burg H.A."/>
            <person name="van Ham R.C.H.J."/>
            <person name="Zhang S."/>
            <person name="Goodwin S.B."/>
            <person name="Grigoriev I.V."/>
            <person name="Collemare J."/>
            <person name="Bradshaw R.E."/>
        </authorList>
    </citation>
    <scope>NUCLEOTIDE SEQUENCE [LARGE SCALE GENOMIC DNA]</scope>
    <source>
        <strain evidence="3">NZE10 / CBS 128990</strain>
    </source>
</reference>
<dbReference type="Proteomes" id="UP000016933">
    <property type="component" value="Unassembled WGS sequence"/>
</dbReference>
<proteinExistence type="predicted"/>
<gene>
    <name evidence="2" type="ORF">DOTSEDRAFT_55235</name>
</gene>
<feature type="signal peptide" evidence="1">
    <location>
        <begin position="1"/>
        <end position="20"/>
    </location>
</feature>
<dbReference type="eggNOG" id="ENOG502SCMA">
    <property type="taxonomic scope" value="Eukaryota"/>
</dbReference>
<dbReference type="EMBL" id="KB446542">
    <property type="protein sequence ID" value="EME41408.1"/>
    <property type="molecule type" value="Genomic_DNA"/>
</dbReference>
<protein>
    <submittedName>
        <fullName evidence="2">Uncharacterized protein</fullName>
    </submittedName>
</protein>
<dbReference type="PANTHER" id="PTHR39219:SF1">
    <property type="entry name" value="ER MEMBRANE PROTEIN COMPLEX SUBUNIT 10"/>
    <property type="match status" value="1"/>
</dbReference>
<keyword evidence="1" id="KW-0732">Signal</keyword>
<name>N1PFL9_DOTSN</name>
<keyword evidence="3" id="KW-1185">Reference proteome</keyword>
<evidence type="ECO:0000256" key="1">
    <source>
        <dbReference type="SAM" id="SignalP"/>
    </source>
</evidence>
<dbReference type="PANTHER" id="PTHR39219">
    <property type="entry name" value="ER MEMBRANE PROTEIN COMPLEX SUBUNIT 10"/>
    <property type="match status" value="1"/>
</dbReference>
<accession>N1PFL9</accession>